<evidence type="ECO:0000256" key="3">
    <source>
        <dbReference type="ARBA" id="ARBA00007812"/>
    </source>
</evidence>
<evidence type="ECO:0000256" key="9">
    <source>
        <dbReference type="ARBA" id="ARBA00048670"/>
    </source>
</evidence>
<evidence type="ECO:0000256" key="8">
    <source>
        <dbReference type="ARBA" id="ARBA00023304"/>
    </source>
</evidence>
<dbReference type="Gene3D" id="3.40.50.970">
    <property type="match status" value="2"/>
</dbReference>
<comment type="pathway">
    <text evidence="2">Amino-acid biosynthesis; L-valine biosynthesis; L-valine from pyruvate: step 1/4.</text>
</comment>
<dbReference type="GO" id="GO:0009099">
    <property type="term" value="P:L-valine biosynthetic process"/>
    <property type="evidence" value="ECO:0007669"/>
    <property type="project" value="UniProtKB-UniPathway"/>
</dbReference>
<dbReference type="CDD" id="cd07035">
    <property type="entry name" value="TPP_PYR_POX_like"/>
    <property type="match status" value="1"/>
</dbReference>
<keyword evidence="8" id="KW-0100">Branched-chain amino acid biosynthesis</keyword>
<dbReference type="InterPro" id="IPR012000">
    <property type="entry name" value="Thiamin_PyroP_enz_cen_dom"/>
</dbReference>
<evidence type="ECO:0000313" key="15">
    <source>
        <dbReference type="Proteomes" id="UP000247569"/>
    </source>
</evidence>
<name>A0A318K185_9NOCA</name>
<dbReference type="OrthoDB" id="2443624at2"/>
<reference evidence="14 15" key="1">
    <citation type="submission" date="2018-05" db="EMBL/GenBank/DDBJ databases">
        <title>Genomic Encyclopedia of Type Strains, Phase IV (KMG-IV): sequencing the most valuable type-strain genomes for metagenomic binning, comparative biology and taxonomic classification.</title>
        <authorList>
            <person name="Goeker M."/>
        </authorList>
    </citation>
    <scope>NUCLEOTIDE SEQUENCE [LARGE SCALE GENOMIC DNA]</scope>
    <source>
        <strain evidence="14 15">DSM 44704</strain>
    </source>
</reference>
<dbReference type="GO" id="GO:0000287">
    <property type="term" value="F:magnesium ion binding"/>
    <property type="evidence" value="ECO:0007669"/>
    <property type="project" value="InterPro"/>
</dbReference>
<gene>
    <name evidence="14" type="ORF">DFR70_109116</name>
</gene>
<dbReference type="Gene3D" id="3.40.50.1220">
    <property type="entry name" value="TPP-binding domain"/>
    <property type="match status" value="1"/>
</dbReference>
<dbReference type="EMBL" id="QJKF01000009">
    <property type="protein sequence ID" value="PXX60925.1"/>
    <property type="molecule type" value="Genomic_DNA"/>
</dbReference>
<keyword evidence="7 10" id="KW-0786">Thiamine pyrophosphate</keyword>
<evidence type="ECO:0000256" key="1">
    <source>
        <dbReference type="ARBA" id="ARBA00004974"/>
    </source>
</evidence>
<protein>
    <recommendedName>
        <fullName evidence="4">acetolactate synthase</fullName>
        <ecNumber evidence="4">2.2.1.6</ecNumber>
    </recommendedName>
</protein>
<feature type="domain" description="Thiamine pyrophosphate enzyme TPP-binding" evidence="12">
    <location>
        <begin position="430"/>
        <end position="576"/>
    </location>
</feature>
<accession>A0A318K185</accession>
<dbReference type="GO" id="GO:0009097">
    <property type="term" value="P:isoleucine biosynthetic process"/>
    <property type="evidence" value="ECO:0007669"/>
    <property type="project" value="UniProtKB-UniPathway"/>
</dbReference>
<evidence type="ECO:0000259" key="13">
    <source>
        <dbReference type="Pfam" id="PF02776"/>
    </source>
</evidence>
<dbReference type="PANTHER" id="PTHR18968">
    <property type="entry name" value="THIAMINE PYROPHOSPHATE ENZYMES"/>
    <property type="match status" value="1"/>
</dbReference>
<dbReference type="RefSeq" id="WP_110293740.1">
    <property type="nucleotide sequence ID" value="NZ_QJKF01000009.1"/>
</dbReference>
<comment type="pathway">
    <text evidence="1">Amino-acid biosynthesis; L-isoleucine biosynthesis; L-isoleucine from 2-oxobutanoate: step 1/4.</text>
</comment>
<dbReference type="UniPathway" id="UPA00047">
    <property type="reaction ID" value="UER00055"/>
</dbReference>
<evidence type="ECO:0000256" key="6">
    <source>
        <dbReference type="ARBA" id="ARBA00022827"/>
    </source>
</evidence>
<dbReference type="GO" id="GO:0003984">
    <property type="term" value="F:acetolactate synthase activity"/>
    <property type="evidence" value="ECO:0007669"/>
    <property type="project" value="UniProtKB-EC"/>
</dbReference>
<dbReference type="Proteomes" id="UP000247569">
    <property type="component" value="Unassembled WGS sequence"/>
</dbReference>
<dbReference type="UniPathway" id="UPA00049">
    <property type="reaction ID" value="UER00059"/>
</dbReference>
<dbReference type="Pfam" id="PF02776">
    <property type="entry name" value="TPP_enzyme_N"/>
    <property type="match status" value="1"/>
</dbReference>
<feature type="domain" description="Thiamine pyrophosphate enzyme central" evidence="11">
    <location>
        <begin position="195"/>
        <end position="331"/>
    </location>
</feature>
<keyword evidence="15" id="KW-1185">Reference proteome</keyword>
<dbReference type="Pfam" id="PF02775">
    <property type="entry name" value="TPP_enzyme_C"/>
    <property type="match status" value="1"/>
</dbReference>
<evidence type="ECO:0000313" key="14">
    <source>
        <dbReference type="EMBL" id="PXX60925.1"/>
    </source>
</evidence>
<evidence type="ECO:0000259" key="12">
    <source>
        <dbReference type="Pfam" id="PF02775"/>
    </source>
</evidence>
<feature type="domain" description="Thiamine pyrophosphate enzyme N-terminal TPP-binding" evidence="13">
    <location>
        <begin position="8"/>
        <end position="110"/>
    </location>
</feature>
<proteinExistence type="inferred from homology"/>
<dbReference type="InterPro" id="IPR045229">
    <property type="entry name" value="TPP_enz"/>
</dbReference>
<dbReference type="SUPFAM" id="SSF52518">
    <property type="entry name" value="Thiamin diphosphate-binding fold (THDP-binding)"/>
    <property type="match status" value="2"/>
</dbReference>
<comment type="similarity">
    <text evidence="3 10">Belongs to the TPP enzyme family.</text>
</comment>
<dbReference type="GO" id="GO:0050660">
    <property type="term" value="F:flavin adenine dinucleotide binding"/>
    <property type="evidence" value="ECO:0007669"/>
    <property type="project" value="TreeGrafter"/>
</dbReference>
<dbReference type="AlphaFoldDB" id="A0A318K185"/>
<dbReference type="InterPro" id="IPR011766">
    <property type="entry name" value="TPP_enzyme_TPP-bd"/>
</dbReference>
<sequence length="613" mass="66612">MSSDNTLGRDVVFDYIYEAGIKYVFGVPGTQEIPLIDATTMPEYAVDYIPCLHENIAMGAAMGYARASGRPGVALVHVTPGAANIIGNLFNAYTSNIPVLVICGQQHSDLLIQEPLLGSDLVRTAGQYTKWAHEIRCADELPIAMQRAFKELQTPPFRPVFISIPWDFLLETPNWQEYGRATRIAHAVTGDPVGIEAAVDALADAKKPVLLLGDGVGEADAWPEISRLANLLGAAVYSEFQASRMNYPNNLPHWQGELLPIQEGIHMQLDGYDTLFLIGVNSHAQISIFHWKNGPIIPPEMVQVALHNNPWQIGKNYYSEVGVLGDIKKTLPLITSGIANHKGFDKAAADARNNHILKLGAQRDKAFDGEADRLRSIDADKSRRVDSVVPIAAHEVAIALAEVQKTLDKPITVLNEAFSIGSVIQKSLSYDSPDAYFCTSGGSLGFSLPASIGISLALRKQNRYVVNVIGDGSAMFHTNSWWTSSKFTLPVLYLVVNDAQYTSLMIGLGLIEKIYGWKPTNPPWYLSLGGPAQDFSAIAATFGIGSEVVSDARNLRGAIENGFKVIASGKPYIIDIRTDPAATAKAPVIDVLLAEKPGVDLDYVEKLRQIGPP</sequence>
<evidence type="ECO:0000256" key="7">
    <source>
        <dbReference type="ARBA" id="ARBA00023052"/>
    </source>
</evidence>
<evidence type="ECO:0000256" key="10">
    <source>
        <dbReference type="RuleBase" id="RU362132"/>
    </source>
</evidence>
<evidence type="ECO:0000256" key="5">
    <source>
        <dbReference type="ARBA" id="ARBA00022630"/>
    </source>
</evidence>
<dbReference type="SUPFAM" id="SSF52467">
    <property type="entry name" value="DHS-like NAD/FAD-binding domain"/>
    <property type="match status" value="1"/>
</dbReference>
<dbReference type="InterPro" id="IPR012001">
    <property type="entry name" value="Thiamin_PyroP_enz_TPP-bd_dom"/>
</dbReference>
<evidence type="ECO:0000256" key="2">
    <source>
        <dbReference type="ARBA" id="ARBA00005025"/>
    </source>
</evidence>
<dbReference type="Pfam" id="PF00205">
    <property type="entry name" value="TPP_enzyme_M"/>
    <property type="match status" value="1"/>
</dbReference>
<keyword evidence="6" id="KW-0274">FAD</keyword>
<comment type="caution">
    <text evidence="14">The sequence shown here is derived from an EMBL/GenBank/DDBJ whole genome shotgun (WGS) entry which is preliminary data.</text>
</comment>
<organism evidence="14 15">
    <name type="scientific">Nocardia tenerifensis</name>
    <dbReference type="NCBI Taxonomy" id="228006"/>
    <lineage>
        <taxon>Bacteria</taxon>
        <taxon>Bacillati</taxon>
        <taxon>Actinomycetota</taxon>
        <taxon>Actinomycetes</taxon>
        <taxon>Mycobacteriales</taxon>
        <taxon>Nocardiaceae</taxon>
        <taxon>Nocardia</taxon>
    </lineage>
</organism>
<dbReference type="InterPro" id="IPR029035">
    <property type="entry name" value="DHS-like_NAD/FAD-binding_dom"/>
</dbReference>
<comment type="catalytic activity">
    <reaction evidence="9">
        <text>2 pyruvate + H(+) = (2S)-2-acetolactate + CO2</text>
        <dbReference type="Rhea" id="RHEA:25249"/>
        <dbReference type="ChEBI" id="CHEBI:15361"/>
        <dbReference type="ChEBI" id="CHEBI:15378"/>
        <dbReference type="ChEBI" id="CHEBI:16526"/>
        <dbReference type="ChEBI" id="CHEBI:58476"/>
        <dbReference type="EC" id="2.2.1.6"/>
    </reaction>
</comment>
<evidence type="ECO:0000256" key="4">
    <source>
        <dbReference type="ARBA" id="ARBA00013145"/>
    </source>
</evidence>
<evidence type="ECO:0000259" key="11">
    <source>
        <dbReference type="Pfam" id="PF00205"/>
    </source>
</evidence>
<dbReference type="GO" id="GO:0030976">
    <property type="term" value="F:thiamine pyrophosphate binding"/>
    <property type="evidence" value="ECO:0007669"/>
    <property type="project" value="InterPro"/>
</dbReference>
<dbReference type="EC" id="2.2.1.6" evidence="4"/>
<dbReference type="InterPro" id="IPR029061">
    <property type="entry name" value="THDP-binding"/>
</dbReference>
<keyword evidence="8" id="KW-0028">Amino-acid biosynthesis</keyword>
<keyword evidence="5" id="KW-0285">Flavoprotein</keyword>